<keyword evidence="1" id="KW-0175">Coiled coil</keyword>
<sequence>MAKDTRVSGSEFYLDTASFDEAAKLCKDLAEKMTSLKNNMDGKKNNLMFSWAGAGRDMFEKKYRVLSQQFGDLSDDLRDISESIYQMEQEYIQADTDLAKALDGSDNRY</sequence>
<evidence type="ECO:0000313" key="3">
    <source>
        <dbReference type="Proteomes" id="UP000095602"/>
    </source>
</evidence>
<proteinExistence type="predicted"/>
<protein>
    <submittedName>
        <fullName evidence="2">Uncharacterized protein conserved in bacteria</fullName>
    </submittedName>
</protein>
<organism evidence="2 3">
    <name type="scientific">Agathobacter rectalis</name>
    <dbReference type="NCBI Taxonomy" id="39491"/>
    <lineage>
        <taxon>Bacteria</taxon>
        <taxon>Bacillati</taxon>
        <taxon>Bacillota</taxon>
        <taxon>Clostridia</taxon>
        <taxon>Lachnospirales</taxon>
        <taxon>Lachnospiraceae</taxon>
        <taxon>Agathobacter</taxon>
    </lineage>
</organism>
<dbReference type="AlphaFoldDB" id="A0A174J3G2"/>
<feature type="coiled-coil region" evidence="1">
    <location>
        <begin position="19"/>
        <end position="46"/>
    </location>
</feature>
<evidence type="ECO:0000313" key="2">
    <source>
        <dbReference type="EMBL" id="CUO92118.1"/>
    </source>
</evidence>
<dbReference type="RefSeq" id="WP_055273450.1">
    <property type="nucleotide sequence ID" value="NZ_CZAJ01000009.1"/>
</dbReference>
<dbReference type="EMBL" id="CZAJ01000009">
    <property type="protein sequence ID" value="CUO92118.1"/>
    <property type="molecule type" value="Genomic_DNA"/>
</dbReference>
<gene>
    <name evidence="2" type="ORF">ERS852497_01290</name>
</gene>
<dbReference type="InterPro" id="IPR036689">
    <property type="entry name" value="ESAT-6-like_sf"/>
</dbReference>
<dbReference type="Pfam" id="PF06013">
    <property type="entry name" value="WXG100"/>
    <property type="match status" value="1"/>
</dbReference>
<dbReference type="Gene3D" id="1.10.287.1060">
    <property type="entry name" value="ESAT-6-like"/>
    <property type="match status" value="1"/>
</dbReference>
<dbReference type="SUPFAM" id="SSF140453">
    <property type="entry name" value="EsxAB dimer-like"/>
    <property type="match status" value="1"/>
</dbReference>
<accession>A0A174J3G2</accession>
<dbReference type="Proteomes" id="UP000095602">
    <property type="component" value="Unassembled WGS sequence"/>
</dbReference>
<reference evidence="2 3" key="1">
    <citation type="submission" date="2015-09" db="EMBL/GenBank/DDBJ databases">
        <authorList>
            <consortium name="Pathogen Informatics"/>
        </authorList>
    </citation>
    <scope>NUCLEOTIDE SEQUENCE [LARGE SCALE GENOMIC DNA]</scope>
    <source>
        <strain evidence="2 3">2789STDY5834884</strain>
    </source>
</reference>
<dbReference type="InterPro" id="IPR010310">
    <property type="entry name" value="T7SS_ESAT-6-like"/>
</dbReference>
<name>A0A174J3G2_9FIRM</name>
<evidence type="ECO:0000256" key="1">
    <source>
        <dbReference type="SAM" id="Coils"/>
    </source>
</evidence>